<keyword evidence="2" id="KW-1185">Reference proteome</keyword>
<protein>
    <submittedName>
        <fullName evidence="1">Uncharacterized protein</fullName>
    </submittedName>
</protein>
<dbReference type="EMBL" id="BPQB01000006">
    <property type="protein sequence ID" value="GJE87252.1"/>
    <property type="molecule type" value="Genomic_DNA"/>
</dbReference>
<reference evidence="1 2" key="1">
    <citation type="submission" date="2021-08" db="EMBL/GenBank/DDBJ databases">
        <title>Draft Genome Sequence of Phanerochaete sordida strain YK-624.</title>
        <authorList>
            <person name="Mori T."/>
            <person name="Dohra H."/>
            <person name="Suzuki T."/>
            <person name="Kawagishi H."/>
            <person name="Hirai H."/>
        </authorList>
    </citation>
    <scope>NUCLEOTIDE SEQUENCE [LARGE SCALE GENOMIC DNA]</scope>
    <source>
        <strain evidence="1 2">YK-624</strain>
    </source>
</reference>
<accession>A0A9P3LAX6</accession>
<gene>
    <name evidence="1" type="ORF">PsYK624_033350</name>
</gene>
<comment type="caution">
    <text evidence="1">The sequence shown here is derived from an EMBL/GenBank/DDBJ whole genome shotgun (WGS) entry which is preliminary data.</text>
</comment>
<dbReference type="AlphaFoldDB" id="A0A9P3LAX6"/>
<proteinExistence type="predicted"/>
<sequence>MHVWLFFKEELSSPPPTLAHAILKACRYSRRRASEEDVHDVIYTLGPFAEAAEHFTDDVRWSPLCPSTHRARIRDAARLLCLPARAEAADEKYRPYVLAPDGDLCEPSISHAV</sequence>
<dbReference type="Proteomes" id="UP000703269">
    <property type="component" value="Unassembled WGS sequence"/>
</dbReference>
<evidence type="ECO:0000313" key="2">
    <source>
        <dbReference type="Proteomes" id="UP000703269"/>
    </source>
</evidence>
<evidence type="ECO:0000313" key="1">
    <source>
        <dbReference type="EMBL" id="GJE87252.1"/>
    </source>
</evidence>
<name>A0A9P3LAX6_9APHY</name>
<organism evidence="1 2">
    <name type="scientific">Phanerochaete sordida</name>
    <dbReference type="NCBI Taxonomy" id="48140"/>
    <lineage>
        <taxon>Eukaryota</taxon>
        <taxon>Fungi</taxon>
        <taxon>Dikarya</taxon>
        <taxon>Basidiomycota</taxon>
        <taxon>Agaricomycotina</taxon>
        <taxon>Agaricomycetes</taxon>
        <taxon>Polyporales</taxon>
        <taxon>Phanerochaetaceae</taxon>
        <taxon>Phanerochaete</taxon>
    </lineage>
</organism>